<dbReference type="PANTHER" id="PTHR30383">
    <property type="entry name" value="THIOESTERASE 1/PROTEASE 1/LYSOPHOSPHOLIPASE L1"/>
    <property type="match status" value="1"/>
</dbReference>
<dbReference type="AlphaFoldDB" id="A0A7Y0DYC0"/>
<keyword evidence="3" id="KW-1185">Reference proteome</keyword>
<dbReference type="EMBL" id="JABBNT010000001">
    <property type="protein sequence ID" value="NMM43862.1"/>
    <property type="molecule type" value="Genomic_DNA"/>
</dbReference>
<evidence type="ECO:0000313" key="2">
    <source>
        <dbReference type="EMBL" id="NMM43862.1"/>
    </source>
</evidence>
<gene>
    <name evidence="2" type="ORF">HH303_05195</name>
</gene>
<dbReference type="Gene3D" id="3.40.50.1110">
    <property type="entry name" value="SGNH hydrolase"/>
    <property type="match status" value="1"/>
</dbReference>
<name>A0A7Y0DYC0_9PROT</name>
<dbReference type="InterPro" id="IPR013830">
    <property type="entry name" value="SGNH_hydro"/>
</dbReference>
<sequence length="233" mass="24623">MRYPLRSLFDFPAFCLYGPSRAAFNVAVRKLAFALVGLILSGLSVSAARADALILALGDSLTAGYGLDNADSFPVRLEQALNAAGHAVTVTNGGVSGDTSKGGLNRVDWLFAEKPDLLLLELGANDGLRGLPPEETEANLAAIIEKAQASDVPVLLTGMMAPPNLGREYGEAFNAVFPSLAERYDVFFYPFFLDGVAADPSLNQGDGMHPNAKGVDVIVDRILPSVIEALEAQ</sequence>
<dbReference type="InterPro" id="IPR036514">
    <property type="entry name" value="SGNH_hydro_sf"/>
</dbReference>
<dbReference type="Proteomes" id="UP000539372">
    <property type="component" value="Unassembled WGS sequence"/>
</dbReference>
<reference evidence="2 3" key="1">
    <citation type="submission" date="2020-04" db="EMBL/GenBank/DDBJ databases">
        <title>Rhodospirillaceae bacterium KN72 isolated from deep sea.</title>
        <authorList>
            <person name="Zhang D.-C."/>
        </authorList>
    </citation>
    <scope>NUCLEOTIDE SEQUENCE [LARGE SCALE GENOMIC DNA]</scope>
    <source>
        <strain evidence="2 3">KN72</strain>
    </source>
</reference>
<dbReference type="PANTHER" id="PTHR30383:SF24">
    <property type="entry name" value="THIOESTERASE 1_PROTEASE 1_LYSOPHOSPHOLIPASE L1"/>
    <property type="match status" value="1"/>
</dbReference>
<dbReference type="GO" id="GO:0004622">
    <property type="term" value="F:phosphatidylcholine lysophospholipase activity"/>
    <property type="evidence" value="ECO:0007669"/>
    <property type="project" value="TreeGrafter"/>
</dbReference>
<feature type="domain" description="SGNH hydrolase-type esterase" evidence="1">
    <location>
        <begin position="56"/>
        <end position="215"/>
    </location>
</feature>
<protein>
    <submittedName>
        <fullName evidence="2">Arylesterase</fullName>
    </submittedName>
</protein>
<dbReference type="CDD" id="cd01822">
    <property type="entry name" value="Lysophospholipase_L1_like"/>
    <property type="match status" value="1"/>
</dbReference>
<proteinExistence type="predicted"/>
<evidence type="ECO:0000259" key="1">
    <source>
        <dbReference type="Pfam" id="PF13472"/>
    </source>
</evidence>
<dbReference type="SUPFAM" id="SSF52266">
    <property type="entry name" value="SGNH hydrolase"/>
    <property type="match status" value="1"/>
</dbReference>
<dbReference type="InterPro" id="IPR051532">
    <property type="entry name" value="Ester_Hydrolysis_Enzymes"/>
</dbReference>
<comment type="caution">
    <text evidence="2">The sequence shown here is derived from an EMBL/GenBank/DDBJ whole genome shotgun (WGS) entry which is preliminary data.</text>
</comment>
<dbReference type="RefSeq" id="WP_169624101.1">
    <property type="nucleotide sequence ID" value="NZ_JABBNT010000001.1"/>
</dbReference>
<organism evidence="2 3">
    <name type="scientific">Pacificispira spongiicola</name>
    <dbReference type="NCBI Taxonomy" id="2729598"/>
    <lineage>
        <taxon>Bacteria</taxon>
        <taxon>Pseudomonadati</taxon>
        <taxon>Pseudomonadota</taxon>
        <taxon>Alphaproteobacteria</taxon>
        <taxon>Rhodospirillales</taxon>
        <taxon>Rhodospirillaceae</taxon>
        <taxon>Pacificispira</taxon>
    </lineage>
</organism>
<dbReference type="Pfam" id="PF13472">
    <property type="entry name" value="Lipase_GDSL_2"/>
    <property type="match status" value="1"/>
</dbReference>
<evidence type="ECO:0000313" key="3">
    <source>
        <dbReference type="Proteomes" id="UP000539372"/>
    </source>
</evidence>
<accession>A0A7Y0DYC0</accession>